<organism evidence="1 2">
    <name type="scientific">Vibrio zhugei</name>
    <dbReference type="NCBI Taxonomy" id="2479546"/>
    <lineage>
        <taxon>Bacteria</taxon>
        <taxon>Pseudomonadati</taxon>
        <taxon>Pseudomonadota</taxon>
        <taxon>Gammaproteobacteria</taxon>
        <taxon>Vibrionales</taxon>
        <taxon>Vibrionaceae</taxon>
        <taxon>Vibrio</taxon>
    </lineage>
</organism>
<proteinExistence type="predicted"/>
<sequence length="129" mass="15224">MVNYHLKEDDDKDIAFAVSCLFCQCLTLDEFKVWLENIIRESDVDDIPSYIFDLLDFDGPLADIFSIIGFDPIWPFDDKAENALYGISYKRNTVIIEDFGLSRKESEELLNKYPEVDFYFRKLFDFISF</sequence>
<gene>
    <name evidence="1" type="ORF">ACFODT_11440</name>
</gene>
<reference evidence="2" key="1">
    <citation type="journal article" date="2019" name="Int. J. Syst. Evol. Microbiol.">
        <title>The Global Catalogue of Microorganisms (GCM) 10K type strain sequencing project: providing services to taxonomists for standard genome sequencing and annotation.</title>
        <authorList>
            <consortium name="The Broad Institute Genomics Platform"/>
            <consortium name="The Broad Institute Genome Sequencing Center for Infectious Disease"/>
            <person name="Wu L."/>
            <person name="Ma J."/>
        </authorList>
    </citation>
    <scope>NUCLEOTIDE SEQUENCE [LARGE SCALE GENOMIC DNA]</scope>
    <source>
        <strain evidence="2">KCTC 62784</strain>
    </source>
</reference>
<keyword evidence="2" id="KW-1185">Reference proteome</keyword>
<comment type="caution">
    <text evidence="1">The sequence shown here is derived from an EMBL/GenBank/DDBJ whole genome shotgun (WGS) entry which is preliminary data.</text>
</comment>
<evidence type="ECO:0000313" key="1">
    <source>
        <dbReference type="EMBL" id="MFC3024436.1"/>
    </source>
</evidence>
<dbReference type="EMBL" id="JBHRSE010000074">
    <property type="protein sequence ID" value="MFC3024436.1"/>
    <property type="molecule type" value="Genomic_DNA"/>
</dbReference>
<dbReference type="Proteomes" id="UP001595384">
    <property type="component" value="Unassembled WGS sequence"/>
</dbReference>
<protein>
    <submittedName>
        <fullName evidence="1">Uncharacterized protein</fullName>
    </submittedName>
</protein>
<dbReference type="RefSeq" id="WP_123014792.1">
    <property type="nucleotide sequence ID" value="NZ_AP024912.1"/>
</dbReference>
<accession>A0ABV7C8U5</accession>
<evidence type="ECO:0000313" key="2">
    <source>
        <dbReference type="Proteomes" id="UP001595384"/>
    </source>
</evidence>
<name>A0ABV7C8U5_9VIBR</name>